<dbReference type="PIRSF" id="PIRSF029826">
    <property type="entry name" value="UCP029826_pph"/>
    <property type="match status" value="1"/>
</dbReference>
<dbReference type="Proteomes" id="UP000464378">
    <property type="component" value="Chromosome"/>
</dbReference>
<dbReference type="Pfam" id="PF12643">
    <property type="entry name" value="MazG-like"/>
    <property type="match status" value="1"/>
</dbReference>
<dbReference type="InterPro" id="IPR025984">
    <property type="entry name" value="DCTPP"/>
</dbReference>
<dbReference type="RefSeq" id="WP_162657289.1">
    <property type="nucleotide sequence ID" value="NZ_LR593887.1"/>
</dbReference>
<dbReference type="EMBL" id="LR593887">
    <property type="protein sequence ID" value="VTS00309.1"/>
    <property type="molecule type" value="Genomic_DNA"/>
</dbReference>
<dbReference type="KEGG" id="tim:GMBLW1_18860"/>
<feature type="compositionally biased region" description="Basic and acidic residues" evidence="1">
    <location>
        <begin position="115"/>
        <end position="126"/>
    </location>
</feature>
<proteinExistence type="predicted"/>
<evidence type="ECO:0000256" key="1">
    <source>
        <dbReference type="SAM" id="MobiDB-lite"/>
    </source>
</evidence>
<keyword evidence="3" id="KW-1185">Reference proteome</keyword>
<dbReference type="InParanoid" id="A0A6C2YL18"/>
<protein>
    <submittedName>
        <fullName evidence="2">MazG nucleotide pyrophosphohydrolase family protein</fullName>
    </submittedName>
</protein>
<feature type="region of interest" description="Disordered" evidence="1">
    <location>
        <begin position="105"/>
        <end position="126"/>
    </location>
</feature>
<dbReference type="InterPro" id="IPR052555">
    <property type="entry name" value="dCTP_Pyrophosphatase"/>
</dbReference>
<dbReference type="CDD" id="cd11537">
    <property type="entry name" value="NTP-PPase_RS21-C6_like"/>
    <property type="match status" value="1"/>
</dbReference>
<dbReference type="GO" id="GO:0009143">
    <property type="term" value="P:nucleoside triphosphate catabolic process"/>
    <property type="evidence" value="ECO:0007669"/>
    <property type="project" value="InterPro"/>
</dbReference>
<dbReference type="SUPFAM" id="SSF101386">
    <property type="entry name" value="all-alpha NTP pyrophosphatases"/>
    <property type="match status" value="1"/>
</dbReference>
<evidence type="ECO:0000313" key="3">
    <source>
        <dbReference type="Proteomes" id="UP000464378"/>
    </source>
</evidence>
<dbReference type="PANTHER" id="PTHR46523:SF1">
    <property type="entry name" value="DCTP PYROPHOSPHATASE 1"/>
    <property type="match status" value="1"/>
</dbReference>
<name>A0A6C2YL18_9BACT</name>
<sequence>MSDQTTTIADLKQAVRAFALARNWDPYHAPKNVAMALACEAAELMEHFLWLTPEESRAKAADPAHREAIADEVADVAGLVLQFCIQTGMDLATILQAKIEKNARKYPAPESLGGDGREMTESTGDR</sequence>
<reference evidence="2" key="1">
    <citation type="submission" date="2019-04" db="EMBL/GenBank/DDBJ databases">
        <authorList>
            <consortium name="Science for Life Laboratories"/>
        </authorList>
    </citation>
    <scope>NUCLEOTIDE SEQUENCE</scope>
    <source>
        <strain evidence="2">MBLW1</strain>
    </source>
</reference>
<gene>
    <name evidence="2" type="ORF">GMBLW1_18860</name>
</gene>
<dbReference type="Gene3D" id="1.10.287.1080">
    <property type="entry name" value="MazG-like"/>
    <property type="match status" value="1"/>
</dbReference>
<evidence type="ECO:0000313" key="2">
    <source>
        <dbReference type="EMBL" id="VIP02074.1"/>
    </source>
</evidence>
<dbReference type="EMBL" id="LR586016">
    <property type="protein sequence ID" value="VIP02074.1"/>
    <property type="molecule type" value="Genomic_DNA"/>
</dbReference>
<accession>A0A6C2YL18</accession>
<dbReference type="GO" id="GO:0047429">
    <property type="term" value="F:nucleoside triphosphate diphosphatase activity"/>
    <property type="evidence" value="ECO:0007669"/>
    <property type="project" value="InterPro"/>
</dbReference>
<dbReference type="AlphaFoldDB" id="A0A6C2YL18"/>
<keyword evidence="2" id="KW-0378">Hydrolase</keyword>
<organism evidence="2">
    <name type="scientific">Tuwongella immobilis</name>
    <dbReference type="NCBI Taxonomy" id="692036"/>
    <lineage>
        <taxon>Bacteria</taxon>
        <taxon>Pseudomonadati</taxon>
        <taxon>Planctomycetota</taxon>
        <taxon>Planctomycetia</taxon>
        <taxon>Gemmatales</taxon>
        <taxon>Gemmataceae</taxon>
        <taxon>Tuwongella</taxon>
    </lineage>
</organism>
<dbReference type="PANTHER" id="PTHR46523">
    <property type="entry name" value="DCTP PYROPHOSPHATASE 1"/>
    <property type="match status" value="1"/>
</dbReference>